<evidence type="ECO:0000256" key="1">
    <source>
        <dbReference type="ARBA" id="ARBA00022741"/>
    </source>
</evidence>
<dbReference type="PROSITE" id="PS50043">
    <property type="entry name" value="HTH_LUXR_2"/>
    <property type="match status" value="1"/>
</dbReference>
<keyword evidence="1" id="KW-0547">Nucleotide-binding</keyword>
<evidence type="ECO:0000256" key="2">
    <source>
        <dbReference type="ARBA" id="ARBA00022840"/>
    </source>
</evidence>
<dbReference type="PRINTS" id="PR00038">
    <property type="entry name" value="HTHLUXR"/>
</dbReference>
<evidence type="ECO:0000259" key="4">
    <source>
        <dbReference type="PROSITE" id="PS50043"/>
    </source>
</evidence>
<dbReference type="InterPro" id="IPR036388">
    <property type="entry name" value="WH-like_DNA-bd_sf"/>
</dbReference>
<dbReference type="CDD" id="cd06170">
    <property type="entry name" value="LuxR_C_like"/>
    <property type="match status" value="1"/>
</dbReference>
<dbReference type="SMART" id="SM00421">
    <property type="entry name" value="HTH_LUXR"/>
    <property type="match status" value="1"/>
</dbReference>
<feature type="domain" description="HTH luxR-type" evidence="4">
    <location>
        <begin position="860"/>
        <end position="925"/>
    </location>
</feature>
<dbReference type="Proteomes" id="UP001596392">
    <property type="component" value="Unassembled WGS sequence"/>
</dbReference>
<evidence type="ECO:0000256" key="3">
    <source>
        <dbReference type="SAM" id="MobiDB-lite"/>
    </source>
</evidence>
<dbReference type="EMBL" id="JBHTAC010000027">
    <property type="protein sequence ID" value="MFC7245583.1"/>
    <property type="molecule type" value="Genomic_DNA"/>
</dbReference>
<organism evidence="5 6">
    <name type="scientific">Catellatospora aurea</name>
    <dbReference type="NCBI Taxonomy" id="1337874"/>
    <lineage>
        <taxon>Bacteria</taxon>
        <taxon>Bacillati</taxon>
        <taxon>Actinomycetota</taxon>
        <taxon>Actinomycetes</taxon>
        <taxon>Micromonosporales</taxon>
        <taxon>Micromonosporaceae</taxon>
        <taxon>Catellatospora</taxon>
    </lineage>
</organism>
<gene>
    <name evidence="5" type="ORF">ACFQO7_24180</name>
</gene>
<keyword evidence="2" id="KW-0067">ATP-binding</keyword>
<dbReference type="InterPro" id="IPR016032">
    <property type="entry name" value="Sig_transdc_resp-reg_C-effctor"/>
</dbReference>
<feature type="compositionally biased region" description="Basic and acidic residues" evidence="3">
    <location>
        <begin position="349"/>
        <end position="359"/>
    </location>
</feature>
<dbReference type="PANTHER" id="PTHR16305">
    <property type="entry name" value="TESTICULAR SOLUBLE ADENYLYL CYCLASE"/>
    <property type="match status" value="1"/>
</dbReference>
<accession>A0ABW2H150</accession>
<dbReference type="SUPFAM" id="SSF46894">
    <property type="entry name" value="C-terminal effector domain of the bipartite response regulators"/>
    <property type="match status" value="1"/>
</dbReference>
<evidence type="ECO:0000313" key="6">
    <source>
        <dbReference type="Proteomes" id="UP001596392"/>
    </source>
</evidence>
<dbReference type="PANTHER" id="PTHR16305:SF35">
    <property type="entry name" value="TRANSCRIPTIONAL ACTIVATOR DOMAIN"/>
    <property type="match status" value="1"/>
</dbReference>
<dbReference type="SUPFAM" id="SSF52540">
    <property type="entry name" value="P-loop containing nucleoside triphosphate hydrolases"/>
    <property type="match status" value="1"/>
</dbReference>
<dbReference type="Gene3D" id="1.10.10.10">
    <property type="entry name" value="Winged helix-like DNA-binding domain superfamily/Winged helix DNA-binding domain"/>
    <property type="match status" value="1"/>
</dbReference>
<reference evidence="6" key="1">
    <citation type="journal article" date="2019" name="Int. J. Syst. Evol. Microbiol.">
        <title>The Global Catalogue of Microorganisms (GCM) 10K type strain sequencing project: providing services to taxonomists for standard genome sequencing and annotation.</title>
        <authorList>
            <consortium name="The Broad Institute Genomics Platform"/>
            <consortium name="The Broad Institute Genome Sequencing Center for Infectious Disease"/>
            <person name="Wu L."/>
            <person name="Ma J."/>
        </authorList>
    </citation>
    <scope>NUCLEOTIDE SEQUENCE [LARGE SCALE GENOMIC DNA]</scope>
    <source>
        <strain evidence="6">CGMCC 1.9106</strain>
    </source>
</reference>
<evidence type="ECO:0000313" key="5">
    <source>
        <dbReference type="EMBL" id="MFC7245583.1"/>
    </source>
</evidence>
<proteinExistence type="predicted"/>
<dbReference type="Pfam" id="PF00196">
    <property type="entry name" value="GerE"/>
    <property type="match status" value="1"/>
</dbReference>
<protein>
    <submittedName>
        <fullName evidence="5">AAA family ATPase</fullName>
    </submittedName>
</protein>
<dbReference type="InterPro" id="IPR000792">
    <property type="entry name" value="Tscrpt_reg_LuxR_C"/>
</dbReference>
<dbReference type="InterPro" id="IPR027417">
    <property type="entry name" value="P-loop_NTPase"/>
</dbReference>
<feature type="region of interest" description="Disordered" evidence="3">
    <location>
        <begin position="345"/>
        <end position="367"/>
    </location>
</feature>
<dbReference type="InterPro" id="IPR041664">
    <property type="entry name" value="AAA_16"/>
</dbReference>
<dbReference type="Pfam" id="PF13191">
    <property type="entry name" value="AAA_16"/>
    <property type="match status" value="1"/>
</dbReference>
<sequence>MGASAAVTRSALRGRGRELAELDRALAAARAGTSAVLVLRGEAGIGKTALLNYAEEHATGFGLTGTMGVETEMALPYAGLHQVCAPLLGRLPLLPAPQRDALSAALGLHEGPAPNPFLVGLAALSLLALAAEERPLACLLDDVHWLDEQSLQAMAFVARRLAAEPIAMILTQRSPGERGELADLPGLTVPGLNDTDAQDLLTAAAHVPFDPRVRDRIVAEAHGNPMALLLLPRLVPPAELAGGLWLAGRRPVAEDLEDAFHLRYRQLPADTRRLLLTAAADPTGDTDLLWKAAELQNLPEDAAAPAETAGLITFDTMVRFPHPLARSAIYQKTSAPERRAAHRALAEATDPHRDPDRRAWHAGQAATRPDEALAAALEDCARRAYRRGGAAAAAAFMHRSAQLTPDPARRATRALAAAQTSIDAGGLAHAHAMLATATDGPLDEPNLAQLERLRARLHFIQERGTDAPRLLLDAARRLAPLDAALARDTLLESLGADLYAGRLNTGPGRPDIARAVRATPAPSPPRTLDTLLDAVATLITDGHRAGAGPLRRALRAIQDDQRSATTSADLRWMWLACPVTPEPLAPELWDDDAWHELATGAVNLARDAGALALLPMALSYEACYRVHTGDLATASALADEATAISTATGAAPMAYPALVLSAWRANETHARRLLQAVRGEAAARGEGRALAIADYAAAVLDNGLARYDDALADATRACQYEDLGLFGWVLVELIEAAAHSGHPQTATAALDKLAERTQAGATEWAKGMEARSRALLSDGPDAEALYRRAIKHLDRCRITVHQGRARLLYGEWLRRQGRRAQAREQLRTAYDTLTRAGADGFAERARKELLATGETVRRRSVSALAELTGQEAQIAQLAREGRTNVEIAGRLFISPRTVEWHLGKVFTKLGITSRKDLRTAISAPPADGIRSTSTR</sequence>
<name>A0ABW2H150_9ACTN</name>
<comment type="caution">
    <text evidence="5">The sequence shown here is derived from an EMBL/GenBank/DDBJ whole genome shotgun (WGS) entry which is preliminary data.</text>
</comment>
<keyword evidence="6" id="KW-1185">Reference proteome</keyword>
<dbReference type="RefSeq" id="WP_376808493.1">
    <property type="nucleotide sequence ID" value="NZ_JBHTAC010000027.1"/>
</dbReference>